<feature type="domain" description="Leucine-binding protein" evidence="5">
    <location>
        <begin position="37"/>
        <end position="367"/>
    </location>
</feature>
<dbReference type="CDD" id="cd06347">
    <property type="entry name" value="PBP1_ABC_LivK_ligand_binding-like"/>
    <property type="match status" value="1"/>
</dbReference>
<keyword evidence="4" id="KW-0029">Amino-acid transport</keyword>
<dbReference type="InterPro" id="IPR051010">
    <property type="entry name" value="BCAA_transport"/>
</dbReference>
<protein>
    <submittedName>
        <fullName evidence="6">ABC transporter substrate-binding protein</fullName>
    </submittedName>
</protein>
<gene>
    <name evidence="6" type="ORF">HXK26_05390</name>
</gene>
<name>A0A930W233_9ACTN</name>
<evidence type="ECO:0000256" key="1">
    <source>
        <dbReference type="ARBA" id="ARBA00010062"/>
    </source>
</evidence>
<dbReference type="EMBL" id="JABZGW010000231">
    <property type="protein sequence ID" value="MBF4808110.1"/>
    <property type="molecule type" value="Genomic_DNA"/>
</dbReference>
<comment type="similarity">
    <text evidence="1">Belongs to the leucine-binding protein family.</text>
</comment>
<keyword evidence="2" id="KW-0813">Transport</keyword>
<dbReference type="RefSeq" id="WP_314774673.1">
    <property type="nucleotide sequence ID" value="NZ_CAUUNA010000008.1"/>
</dbReference>
<evidence type="ECO:0000313" key="7">
    <source>
        <dbReference type="Proteomes" id="UP000698335"/>
    </source>
</evidence>
<proteinExistence type="inferred from homology"/>
<dbReference type="PRINTS" id="PR00337">
    <property type="entry name" value="LEUILEVALBP"/>
</dbReference>
<dbReference type="InterPro" id="IPR028081">
    <property type="entry name" value="Leu-bd"/>
</dbReference>
<sequence length="393" mass="41971">MADAYMSRRRFFALTSSIATSAFLAGCGSQRADNSHIRVGVMGPYTGDVAQYGLAVRSGALLYIKKFNEQGILNGKVIEAIAEDEKGDSTEAILVYNKLIDEGVTAIIGDVTSTPTIALAQKSVLDTIPCVTASATAGDVVVHGNNMFRACITDPFQGRVMAEFAYKQGYKNIGTIFNSGGDYETGVNDAFVKHADELGIQVTSQQGYPEGAVDFNAQLTTIISKKPDAIFCPNYYQDDGKIVTQARQLGYTGVIMGSDGWPNIIGGKQDYASAADLNNCFYNSSFVASNTDKKVQDFVAAYQEEYQSAPTNFCALGYDAAMIVCQALAVVEKAGYTLGTLEYRKATIEAIASNKVDGVTGAISYNGSGDPVKSTLIVAFQDGKEVIYDTIEG</sequence>
<dbReference type="Gene3D" id="3.40.50.2300">
    <property type="match status" value="2"/>
</dbReference>
<dbReference type="SUPFAM" id="SSF53822">
    <property type="entry name" value="Periplasmic binding protein-like I"/>
    <property type="match status" value="1"/>
</dbReference>
<evidence type="ECO:0000256" key="2">
    <source>
        <dbReference type="ARBA" id="ARBA00022448"/>
    </source>
</evidence>
<dbReference type="PANTHER" id="PTHR30483:SF6">
    <property type="entry name" value="PERIPLASMIC BINDING PROTEIN OF ABC TRANSPORTER FOR NATURAL AMINO ACIDS"/>
    <property type="match status" value="1"/>
</dbReference>
<keyword evidence="3" id="KW-0732">Signal</keyword>
<evidence type="ECO:0000256" key="4">
    <source>
        <dbReference type="ARBA" id="ARBA00022970"/>
    </source>
</evidence>
<evidence type="ECO:0000259" key="5">
    <source>
        <dbReference type="Pfam" id="PF13458"/>
    </source>
</evidence>
<dbReference type="InterPro" id="IPR000709">
    <property type="entry name" value="Leu_Ile_Val-bd"/>
</dbReference>
<organism evidence="6 7">
    <name type="scientific">Lancefieldella rimae</name>
    <dbReference type="NCBI Taxonomy" id="1383"/>
    <lineage>
        <taxon>Bacteria</taxon>
        <taxon>Bacillati</taxon>
        <taxon>Actinomycetota</taxon>
        <taxon>Coriobacteriia</taxon>
        <taxon>Coriobacteriales</taxon>
        <taxon>Atopobiaceae</taxon>
        <taxon>Lancefieldella</taxon>
    </lineage>
</organism>
<dbReference type="Pfam" id="PF13458">
    <property type="entry name" value="Peripla_BP_6"/>
    <property type="match status" value="1"/>
</dbReference>
<dbReference type="PANTHER" id="PTHR30483">
    <property type="entry name" value="LEUCINE-SPECIFIC-BINDING PROTEIN"/>
    <property type="match status" value="1"/>
</dbReference>
<evidence type="ECO:0000256" key="3">
    <source>
        <dbReference type="ARBA" id="ARBA00022729"/>
    </source>
</evidence>
<dbReference type="InterPro" id="IPR028082">
    <property type="entry name" value="Peripla_BP_I"/>
</dbReference>
<comment type="caution">
    <text evidence="6">The sequence shown here is derived from an EMBL/GenBank/DDBJ whole genome shotgun (WGS) entry which is preliminary data.</text>
</comment>
<dbReference type="Proteomes" id="UP000698335">
    <property type="component" value="Unassembled WGS sequence"/>
</dbReference>
<reference evidence="6" key="1">
    <citation type="submission" date="2020-04" db="EMBL/GenBank/DDBJ databases">
        <title>Deep metagenomics examines the oral microbiome during advanced dental caries in children, revealing novel taxa and co-occurrences with host molecules.</title>
        <authorList>
            <person name="Baker J.L."/>
            <person name="Morton J.T."/>
            <person name="Dinis M."/>
            <person name="Alvarez R."/>
            <person name="Tran N.C."/>
            <person name="Knight R."/>
            <person name="Edlund A."/>
        </authorList>
    </citation>
    <scope>NUCLEOTIDE SEQUENCE</scope>
    <source>
        <strain evidence="6">JCVI_38_bin.5</strain>
    </source>
</reference>
<accession>A0A930W233</accession>
<dbReference type="AlphaFoldDB" id="A0A930W233"/>
<dbReference type="GO" id="GO:0006865">
    <property type="term" value="P:amino acid transport"/>
    <property type="evidence" value="ECO:0007669"/>
    <property type="project" value="UniProtKB-KW"/>
</dbReference>
<evidence type="ECO:0000313" key="6">
    <source>
        <dbReference type="EMBL" id="MBF4808110.1"/>
    </source>
</evidence>